<comment type="caution">
    <text evidence="2">The sequence shown here is derived from an EMBL/GenBank/DDBJ whole genome shotgun (WGS) entry which is preliminary data.</text>
</comment>
<keyword evidence="3" id="KW-1185">Reference proteome</keyword>
<name>A0A4Z0GXM9_9ACTN</name>
<dbReference type="Gene3D" id="3.30.450.30">
    <property type="entry name" value="Dynein light chain 2a, cytoplasmic"/>
    <property type="match status" value="1"/>
</dbReference>
<gene>
    <name evidence="2" type="ORF">E4099_21195</name>
</gene>
<evidence type="ECO:0000259" key="1">
    <source>
        <dbReference type="SMART" id="SM00960"/>
    </source>
</evidence>
<dbReference type="Proteomes" id="UP000297948">
    <property type="component" value="Unassembled WGS sequence"/>
</dbReference>
<proteinExistence type="predicted"/>
<dbReference type="EMBL" id="SRID01000222">
    <property type="protein sequence ID" value="TGB01338.1"/>
    <property type="molecule type" value="Genomic_DNA"/>
</dbReference>
<sequence>MKRALRPRSGWRQPLPQDRESIVLPEVLAELQALRGRVPYLTGSLLATTDGLVLTHDVDGPEPEAVAALTAAALGVGARLAEATGQGAFQELLTRGEHGYIATYAVGASVVLTLFAGPDANVGLLHFEARRAGSRIAEHTEAVLRRQIQP</sequence>
<dbReference type="GO" id="GO:0016740">
    <property type="term" value="F:transferase activity"/>
    <property type="evidence" value="ECO:0007669"/>
    <property type="project" value="UniProtKB-KW"/>
</dbReference>
<dbReference type="AlphaFoldDB" id="A0A4Z0GXM9"/>
<accession>A0A4Z0GXM9</accession>
<evidence type="ECO:0000313" key="3">
    <source>
        <dbReference type="Proteomes" id="UP000297948"/>
    </source>
</evidence>
<dbReference type="SMART" id="SM00960">
    <property type="entry name" value="Robl_LC7"/>
    <property type="match status" value="1"/>
</dbReference>
<dbReference type="SUPFAM" id="SSF103196">
    <property type="entry name" value="Roadblock/LC7 domain"/>
    <property type="match status" value="1"/>
</dbReference>
<reference evidence="2 3" key="1">
    <citation type="submission" date="2019-03" db="EMBL/GenBank/DDBJ databases">
        <authorList>
            <person name="Gonzalez-Pimentel J.L."/>
        </authorList>
    </citation>
    <scope>NUCLEOTIDE SEQUENCE [LARGE SCALE GENOMIC DNA]</scope>
    <source>
        <strain evidence="2 3">JCM 31289</strain>
    </source>
</reference>
<organism evidence="2 3">
    <name type="scientific">Streptomyces palmae</name>
    <dbReference type="NCBI Taxonomy" id="1701085"/>
    <lineage>
        <taxon>Bacteria</taxon>
        <taxon>Bacillati</taxon>
        <taxon>Actinomycetota</taxon>
        <taxon>Actinomycetes</taxon>
        <taxon>Kitasatosporales</taxon>
        <taxon>Streptomycetaceae</taxon>
        <taxon>Streptomyces</taxon>
    </lineage>
</organism>
<dbReference type="Pfam" id="PF03259">
    <property type="entry name" value="Robl_LC7"/>
    <property type="match status" value="1"/>
</dbReference>
<protein>
    <submittedName>
        <fullName evidence="2">Diacylglyceryl transferase</fullName>
    </submittedName>
</protein>
<dbReference type="OrthoDB" id="3727201at2"/>
<evidence type="ECO:0000313" key="2">
    <source>
        <dbReference type="EMBL" id="TGB01338.1"/>
    </source>
</evidence>
<feature type="domain" description="Roadblock/LAMTOR2" evidence="1">
    <location>
        <begin position="28"/>
        <end position="116"/>
    </location>
</feature>
<keyword evidence="2" id="KW-0808">Transferase</keyword>
<dbReference type="InterPro" id="IPR004942">
    <property type="entry name" value="Roadblock/LAMTOR2_dom"/>
</dbReference>